<dbReference type="EMBL" id="CAMGYJ010000005">
    <property type="protein sequence ID" value="CAI0418652.1"/>
    <property type="molecule type" value="Genomic_DNA"/>
</dbReference>
<feature type="compositionally biased region" description="Polar residues" evidence="1">
    <location>
        <begin position="174"/>
        <end position="199"/>
    </location>
</feature>
<evidence type="ECO:0000259" key="2">
    <source>
        <dbReference type="Pfam" id="PF14111"/>
    </source>
</evidence>
<comment type="caution">
    <text evidence="3">The sequence shown here is derived from an EMBL/GenBank/DDBJ whole genome shotgun (WGS) entry which is preliminary data.</text>
</comment>
<dbReference type="InterPro" id="IPR025558">
    <property type="entry name" value="DUF4283"/>
</dbReference>
<name>A0AAV0KA99_9ROSI</name>
<evidence type="ECO:0000313" key="3">
    <source>
        <dbReference type="EMBL" id="CAI0418652.1"/>
    </source>
</evidence>
<feature type="domain" description="DUF4283" evidence="2">
    <location>
        <begin position="6"/>
        <end position="61"/>
    </location>
</feature>
<dbReference type="InterPro" id="IPR040256">
    <property type="entry name" value="At4g02000-like"/>
</dbReference>
<keyword evidence="4" id="KW-1185">Reference proteome</keyword>
<dbReference type="PANTHER" id="PTHR31286">
    <property type="entry name" value="GLYCINE-RICH CELL WALL STRUCTURAL PROTEIN 1.8-LIKE"/>
    <property type="match status" value="1"/>
</dbReference>
<feature type="region of interest" description="Disordered" evidence="1">
    <location>
        <begin position="174"/>
        <end position="228"/>
    </location>
</feature>
<gene>
    <name evidence="3" type="ORF">LITE_LOCUS17714</name>
</gene>
<dbReference type="PANTHER" id="PTHR31286:SF99">
    <property type="entry name" value="DUF4283 DOMAIN-CONTAINING PROTEIN"/>
    <property type="match status" value="1"/>
</dbReference>
<protein>
    <recommendedName>
        <fullName evidence="2">DUF4283 domain-containing protein</fullName>
    </recommendedName>
</protein>
<proteinExistence type="predicted"/>
<evidence type="ECO:0000256" key="1">
    <source>
        <dbReference type="SAM" id="MobiDB-lite"/>
    </source>
</evidence>
<sequence length="228" mass="26179">MLSPPGLWRPTGSMEIMDLDQETFLVKLSNEQDYFRALTDGPWTIFDHYLAVQQWTPNFKVSDPLPRKMIVWVQFPTLKVHFYHKEILTTLGNLIGRTIRLDFHTLTLQRAKFARIAVEMDLSKPLVPRIWLDDAWQKIEYENLPEAVATQTMEDSKPGFGPWMLVSRKIRLNSRNSPQKGKLESNSEIPKGGQVSNYGKQDFLPKDNKQSTPAHSAPPSHVSQRPPA</sequence>
<accession>A0AAV0KA99</accession>
<dbReference type="Pfam" id="PF14111">
    <property type="entry name" value="DUF4283"/>
    <property type="match status" value="1"/>
</dbReference>
<organism evidence="3 4">
    <name type="scientific">Linum tenue</name>
    <dbReference type="NCBI Taxonomy" id="586396"/>
    <lineage>
        <taxon>Eukaryota</taxon>
        <taxon>Viridiplantae</taxon>
        <taxon>Streptophyta</taxon>
        <taxon>Embryophyta</taxon>
        <taxon>Tracheophyta</taxon>
        <taxon>Spermatophyta</taxon>
        <taxon>Magnoliopsida</taxon>
        <taxon>eudicotyledons</taxon>
        <taxon>Gunneridae</taxon>
        <taxon>Pentapetalae</taxon>
        <taxon>rosids</taxon>
        <taxon>fabids</taxon>
        <taxon>Malpighiales</taxon>
        <taxon>Linaceae</taxon>
        <taxon>Linum</taxon>
    </lineage>
</organism>
<reference evidence="3" key="1">
    <citation type="submission" date="2022-08" db="EMBL/GenBank/DDBJ databases">
        <authorList>
            <person name="Gutierrez-Valencia J."/>
        </authorList>
    </citation>
    <scope>NUCLEOTIDE SEQUENCE</scope>
</reference>
<dbReference type="Proteomes" id="UP001154282">
    <property type="component" value="Unassembled WGS sequence"/>
</dbReference>
<dbReference type="AlphaFoldDB" id="A0AAV0KA99"/>
<evidence type="ECO:0000313" key="4">
    <source>
        <dbReference type="Proteomes" id="UP001154282"/>
    </source>
</evidence>